<feature type="region of interest" description="Disordered" evidence="5">
    <location>
        <begin position="260"/>
        <end position="295"/>
    </location>
</feature>
<evidence type="ECO:0000256" key="5">
    <source>
        <dbReference type="SAM" id="MobiDB-lite"/>
    </source>
</evidence>
<organism evidence="6 7">
    <name type="scientific">Neurospora intermedia</name>
    <dbReference type="NCBI Taxonomy" id="5142"/>
    <lineage>
        <taxon>Eukaryota</taxon>
        <taxon>Fungi</taxon>
        <taxon>Dikarya</taxon>
        <taxon>Ascomycota</taxon>
        <taxon>Pezizomycotina</taxon>
        <taxon>Sordariomycetes</taxon>
        <taxon>Sordariomycetidae</taxon>
        <taxon>Sordariales</taxon>
        <taxon>Sordariaceae</taxon>
        <taxon>Neurospora</taxon>
    </lineage>
</organism>
<evidence type="ECO:0000256" key="3">
    <source>
        <dbReference type="ARBA" id="ARBA00022737"/>
    </source>
</evidence>
<keyword evidence="7" id="KW-1185">Reference proteome</keyword>
<name>A0ABR3D852_NEUIN</name>
<dbReference type="Pfam" id="PF21032">
    <property type="entry name" value="PROPPIN"/>
    <property type="match status" value="1"/>
</dbReference>
<dbReference type="EMBL" id="JAVLET010000006">
    <property type="protein sequence ID" value="KAL0468865.1"/>
    <property type="molecule type" value="Genomic_DNA"/>
</dbReference>
<comment type="subcellular location">
    <subcellularLocation>
        <location evidence="1">Vacuole membrane</location>
        <topology evidence="1">Peripheral membrane protein</topology>
    </subcellularLocation>
</comment>
<protein>
    <submittedName>
        <fullName evidence="6">SVP1-like protein 2</fullName>
    </submittedName>
</protein>
<dbReference type="InterPro" id="IPR048720">
    <property type="entry name" value="PROPPIN"/>
</dbReference>
<dbReference type="InterPro" id="IPR001680">
    <property type="entry name" value="WD40_rpt"/>
</dbReference>
<accession>A0ABR3D852</accession>
<dbReference type="SMART" id="SM00320">
    <property type="entry name" value="WD40"/>
    <property type="match status" value="3"/>
</dbReference>
<keyword evidence="3" id="KW-0677">Repeat</keyword>
<dbReference type="Gene3D" id="2.130.10.10">
    <property type="entry name" value="YVTN repeat-like/Quinoprotein amine dehydrogenase"/>
    <property type="match status" value="1"/>
</dbReference>
<dbReference type="InterPro" id="IPR036322">
    <property type="entry name" value="WD40_repeat_dom_sf"/>
</dbReference>
<dbReference type="PANTHER" id="PTHR11227">
    <property type="entry name" value="WD-REPEAT PROTEIN INTERACTING WITH PHOSPHOINOSIDES WIPI -RELATED"/>
    <property type="match status" value="1"/>
</dbReference>
<evidence type="ECO:0000256" key="2">
    <source>
        <dbReference type="ARBA" id="ARBA00022574"/>
    </source>
</evidence>
<comment type="caution">
    <text evidence="6">The sequence shown here is derived from an EMBL/GenBank/DDBJ whole genome shotgun (WGS) entry which is preliminary data.</text>
</comment>
<evidence type="ECO:0000256" key="1">
    <source>
        <dbReference type="ARBA" id="ARBA00004148"/>
    </source>
</evidence>
<dbReference type="Proteomes" id="UP001451303">
    <property type="component" value="Unassembled WGS sequence"/>
</dbReference>
<dbReference type="SUPFAM" id="SSF50978">
    <property type="entry name" value="WD40 repeat-like"/>
    <property type="match status" value="1"/>
</dbReference>
<reference evidence="6 7" key="1">
    <citation type="submission" date="2023-09" db="EMBL/GenBank/DDBJ databases">
        <title>Multi-omics analysis of a traditional fermented food reveals byproduct-associated fungal strains for waste-to-food upcycling.</title>
        <authorList>
            <consortium name="Lawrence Berkeley National Laboratory"/>
            <person name="Rekdal V.M."/>
            <person name="Villalobos-Escobedo J.M."/>
            <person name="Rodriguez-Valeron N."/>
            <person name="Garcia M.O."/>
            <person name="Vasquez D.P."/>
            <person name="Damayanti I."/>
            <person name="Sorensen P.M."/>
            <person name="Baidoo E.E."/>
            <person name="De Carvalho A.C."/>
            <person name="Riley R."/>
            <person name="Lipzen A."/>
            <person name="He G."/>
            <person name="Yan M."/>
            <person name="Haridas S."/>
            <person name="Daum C."/>
            <person name="Yoshinaga Y."/>
            <person name="Ng V."/>
            <person name="Grigoriev I.V."/>
            <person name="Munk R."/>
            <person name="Nuraida L."/>
            <person name="Wijaya C.H."/>
            <person name="Morales P.-C."/>
            <person name="Keasling J.D."/>
        </authorList>
    </citation>
    <scope>NUCLEOTIDE SEQUENCE [LARGE SCALE GENOMIC DNA]</scope>
    <source>
        <strain evidence="6 7">FGSC 2613</strain>
    </source>
</reference>
<evidence type="ECO:0000313" key="7">
    <source>
        <dbReference type="Proteomes" id="UP001451303"/>
    </source>
</evidence>
<proteinExistence type="inferred from homology"/>
<keyword evidence="2" id="KW-0853">WD repeat</keyword>
<gene>
    <name evidence="6" type="ORF">QR685DRAFT_318075</name>
</gene>
<evidence type="ECO:0000313" key="6">
    <source>
        <dbReference type="EMBL" id="KAL0468865.1"/>
    </source>
</evidence>
<comment type="similarity">
    <text evidence="4">Belongs to the WD repeat PROPPIN family.</text>
</comment>
<sequence length="429" mass="45766">MDTRRILEHPVLAPVLSVTFNHDNSCFAVGLDHGFRIYESGSCVLRTSRDFGAGIGMVQMLGRTNILGLVGGGRQTKLSRNKLVLWDDKSKKQVGVISASSLVRGAKMSSKRIVLVLMDRVQVYQTAKPHPLLSTYETTDNPLGLCCLSSDRIAFPGRAIGHVQLVEVETGNVSIITAHTSALRAMALSQDGELLATASEMGTIIRVYATSNCARLYELRRGIDKAIIFSIGFSPSGKYLACTSDKSTLHVFDVTRPGGTRPITSNGGSAYAAGEPSVTSNNRPSSPYSVASSSGGGGGVIVNSNNGGSDMAADDGQGRWGFLSKLPLMPRIFSDPYSFASAKFEMADEPVSNGSREPLTRDGGLAIIGGPLKGNLGWISETEMVVIGAGRDPRWEKFAIQEGGQQDGYQGGGRRLVRVGWKRYGGETP</sequence>
<evidence type="ECO:0000256" key="4">
    <source>
        <dbReference type="ARBA" id="ARBA00025740"/>
    </source>
</evidence>
<dbReference type="InterPro" id="IPR015943">
    <property type="entry name" value="WD40/YVTN_repeat-like_dom_sf"/>
</dbReference>